<dbReference type="InterPro" id="IPR045051">
    <property type="entry name" value="SBT"/>
</dbReference>
<dbReference type="InterPro" id="IPR036852">
    <property type="entry name" value="Peptidase_S8/S53_dom_sf"/>
</dbReference>
<evidence type="ECO:0000313" key="3">
    <source>
        <dbReference type="EMBL" id="KAK4481392.1"/>
    </source>
</evidence>
<accession>A0ABR0CWF2</accession>
<dbReference type="SUPFAM" id="SSF52743">
    <property type="entry name" value="Subtilisin-like"/>
    <property type="match status" value="1"/>
</dbReference>
<comment type="similarity">
    <text evidence="1">Belongs to the peptidase S8 family.</text>
</comment>
<proteinExistence type="inferred from homology"/>
<dbReference type="Proteomes" id="UP001291926">
    <property type="component" value="Unassembled WGS sequence"/>
</dbReference>
<keyword evidence="2" id="KW-0732">Signal</keyword>
<evidence type="ECO:0000256" key="2">
    <source>
        <dbReference type="ARBA" id="ARBA00022729"/>
    </source>
</evidence>
<dbReference type="Gene3D" id="3.40.50.200">
    <property type="entry name" value="Peptidase S8/S53 domain"/>
    <property type="match status" value="1"/>
</dbReference>
<dbReference type="EMBL" id="JAYDYQ010002685">
    <property type="protein sequence ID" value="KAK4481392.1"/>
    <property type="molecule type" value="Genomic_DNA"/>
</dbReference>
<evidence type="ECO:0000256" key="1">
    <source>
        <dbReference type="ARBA" id="ARBA00011073"/>
    </source>
</evidence>
<evidence type="ECO:0000313" key="4">
    <source>
        <dbReference type="Proteomes" id="UP001291926"/>
    </source>
</evidence>
<dbReference type="PANTHER" id="PTHR10795">
    <property type="entry name" value="PROPROTEIN CONVERTASE SUBTILISIN/KEXIN"/>
    <property type="match status" value="1"/>
</dbReference>
<keyword evidence="4" id="KW-1185">Reference proteome</keyword>
<reference evidence="3 4" key="1">
    <citation type="journal article" date="2023" name="bioRxiv">
        <title>Genome report: Whole genome sequence and annotation of Penstemon davidsonii.</title>
        <authorList>
            <person name="Ostevik K.L."/>
            <person name="Alabady M."/>
            <person name="Zhang M."/>
            <person name="Rausher M.D."/>
        </authorList>
    </citation>
    <scope>NUCLEOTIDE SEQUENCE [LARGE SCALE GENOMIC DNA]</scope>
    <source>
        <strain evidence="3">DNT005</strain>
        <tissue evidence="3">Whole leaf</tissue>
    </source>
</reference>
<name>A0ABR0CWF2_9LAMI</name>
<organism evidence="3 4">
    <name type="scientific">Penstemon davidsonii</name>
    <dbReference type="NCBI Taxonomy" id="160366"/>
    <lineage>
        <taxon>Eukaryota</taxon>
        <taxon>Viridiplantae</taxon>
        <taxon>Streptophyta</taxon>
        <taxon>Embryophyta</taxon>
        <taxon>Tracheophyta</taxon>
        <taxon>Spermatophyta</taxon>
        <taxon>Magnoliopsida</taxon>
        <taxon>eudicotyledons</taxon>
        <taxon>Gunneridae</taxon>
        <taxon>Pentapetalae</taxon>
        <taxon>asterids</taxon>
        <taxon>lamiids</taxon>
        <taxon>Lamiales</taxon>
        <taxon>Plantaginaceae</taxon>
        <taxon>Cheloneae</taxon>
        <taxon>Penstemon</taxon>
    </lineage>
</organism>
<sequence>MPREDMVYVTHIATTAAGRQISSSVYYDLANGTTQGGSLASRIAMCRVCLAGHGCLGYAILKAFEDTISYGVDILSISIASEPGETVFTNNPIAIGAFNVVEQGIIVVCCRK</sequence>
<comment type="caution">
    <text evidence="3">The sequence shown here is derived from an EMBL/GenBank/DDBJ whole genome shotgun (WGS) entry which is preliminary data.</text>
</comment>
<gene>
    <name evidence="3" type="ORF">RD792_012282</name>
</gene>
<protein>
    <submittedName>
        <fullName evidence="3">Uncharacterized protein</fullName>
    </submittedName>
</protein>